<dbReference type="InterPro" id="IPR029069">
    <property type="entry name" value="HotDog_dom_sf"/>
</dbReference>
<dbReference type="AlphaFoldDB" id="A0A8X8IGJ2"/>
<dbReference type="Gene3D" id="3.10.129.10">
    <property type="entry name" value="Hotdog Thioesterase"/>
    <property type="match status" value="1"/>
</dbReference>
<gene>
    <name evidence="1" type="ORF">SAMN05444410_11050</name>
</gene>
<reference evidence="1 2" key="1">
    <citation type="submission" date="2016-10" db="EMBL/GenBank/DDBJ databases">
        <authorList>
            <person name="Varghese N."/>
            <person name="Submissions S."/>
        </authorList>
    </citation>
    <scope>NUCLEOTIDE SEQUENCE [LARGE SCALE GENOMIC DNA]</scope>
    <source>
        <strain evidence="1 2">DSM 25353</strain>
    </source>
</reference>
<sequence length="145" mass="16493">MAPFVKTLSVRWADLDPNFHVRHSVYYDFGAQQRVEILEQSGLSLRIMQEQGFGPIIFREECLFKKEIRLADQLTINAKIARLNADASRWTIVHEIVNAQDLLCAVLTVEGAWLDTKLRKLANPTPQIVRDVLEAFPKAADFSAI</sequence>
<name>A0A8X8IGJ2_9BACT</name>
<keyword evidence="2" id="KW-1185">Reference proteome</keyword>
<protein>
    <submittedName>
        <fullName evidence="1">Acyl-CoA thioester hydrolase</fullName>
    </submittedName>
</protein>
<dbReference type="CDD" id="cd00586">
    <property type="entry name" value="4HBT"/>
    <property type="match status" value="1"/>
</dbReference>
<dbReference type="GO" id="GO:0047617">
    <property type="term" value="F:fatty acyl-CoA hydrolase activity"/>
    <property type="evidence" value="ECO:0007669"/>
    <property type="project" value="TreeGrafter"/>
</dbReference>
<dbReference type="Proteomes" id="UP000198711">
    <property type="component" value="Unassembled WGS sequence"/>
</dbReference>
<comment type="caution">
    <text evidence="1">The sequence shown here is derived from an EMBL/GenBank/DDBJ whole genome shotgun (WGS) entry which is preliminary data.</text>
</comment>
<dbReference type="SUPFAM" id="SSF54637">
    <property type="entry name" value="Thioesterase/thiol ester dehydrase-isomerase"/>
    <property type="match status" value="1"/>
</dbReference>
<evidence type="ECO:0000313" key="2">
    <source>
        <dbReference type="Proteomes" id="UP000198711"/>
    </source>
</evidence>
<organism evidence="1 2">
    <name type="scientific">Hydrobacter penzbergensis</name>
    <dbReference type="NCBI Taxonomy" id="1235997"/>
    <lineage>
        <taxon>Bacteria</taxon>
        <taxon>Pseudomonadati</taxon>
        <taxon>Bacteroidota</taxon>
        <taxon>Chitinophagia</taxon>
        <taxon>Chitinophagales</taxon>
        <taxon>Chitinophagaceae</taxon>
        <taxon>Hydrobacter</taxon>
    </lineage>
</organism>
<dbReference type="InterPro" id="IPR050563">
    <property type="entry name" value="4-hydroxybenzoyl-CoA_TE"/>
</dbReference>
<dbReference type="Pfam" id="PF13279">
    <property type="entry name" value="4HBT_2"/>
    <property type="match status" value="1"/>
</dbReference>
<dbReference type="RefSeq" id="WP_092724269.1">
    <property type="nucleotide sequence ID" value="NZ_FNNO01000010.1"/>
</dbReference>
<dbReference type="PANTHER" id="PTHR31793">
    <property type="entry name" value="4-HYDROXYBENZOYL-COA THIOESTERASE FAMILY MEMBER"/>
    <property type="match status" value="1"/>
</dbReference>
<accession>A0A8X8IGJ2</accession>
<dbReference type="EMBL" id="FNNO01000010">
    <property type="protein sequence ID" value="SDX17744.1"/>
    <property type="molecule type" value="Genomic_DNA"/>
</dbReference>
<keyword evidence="1" id="KW-0378">Hydrolase</keyword>
<evidence type="ECO:0000313" key="1">
    <source>
        <dbReference type="EMBL" id="SDX17744.1"/>
    </source>
</evidence>
<proteinExistence type="predicted"/>
<dbReference type="PANTHER" id="PTHR31793:SF24">
    <property type="entry name" value="LONG-CHAIN ACYL-COA THIOESTERASE FADM"/>
    <property type="match status" value="1"/>
</dbReference>